<proteinExistence type="inferred from homology"/>
<evidence type="ECO:0000256" key="2">
    <source>
        <dbReference type="ARBA" id="ARBA00005371"/>
    </source>
</evidence>
<name>A0AAV4NUP6_CAEEX</name>
<organism evidence="8 9">
    <name type="scientific">Caerostris extrusa</name>
    <name type="common">Bark spider</name>
    <name type="synonym">Caerostris bankana</name>
    <dbReference type="NCBI Taxonomy" id="172846"/>
    <lineage>
        <taxon>Eukaryota</taxon>
        <taxon>Metazoa</taxon>
        <taxon>Ecdysozoa</taxon>
        <taxon>Arthropoda</taxon>
        <taxon>Chelicerata</taxon>
        <taxon>Arachnida</taxon>
        <taxon>Araneae</taxon>
        <taxon>Araneomorphae</taxon>
        <taxon>Entelegynae</taxon>
        <taxon>Araneoidea</taxon>
        <taxon>Araneidae</taxon>
        <taxon>Caerostris</taxon>
    </lineage>
</organism>
<accession>A0AAV4NUP6</accession>
<keyword evidence="9" id="KW-1185">Reference proteome</keyword>
<reference evidence="8 9" key="1">
    <citation type="submission" date="2021-06" db="EMBL/GenBank/DDBJ databases">
        <title>Caerostris extrusa draft genome.</title>
        <authorList>
            <person name="Kono N."/>
            <person name="Arakawa K."/>
        </authorList>
    </citation>
    <scope>NUCLEOTIDE SEQUENCE [LARGE SCALE GENOMIC DNA]</scope>
</reference>
<evidence type="ECO:0000313" key="8">
    <source>
        <dbReference type="EMBL" id="GIX87468.1"/>
    </source>
</evidence>
<evidence type="ECO:0000313" key="9">
    <source>
        <dbReference type="Proteomes" id="UP001054945"/>
    </source>
</evidence>
<sequence>MGSKQEWAKKGSSRKSIKEENENLMDFDWDDTELIKAFEKAMKTCAKKEGKIKTINIKKEKRKNLMEFDWDDTELIKAFDIGMNKCAKKEGKCKAIKKGKRMWRKGDFCRAVFPEDNLLYEARILSINGDFCTVEFLGYDDLHDVDLCTLKESLPKRVPGSHFENSVTESEVDESTSIDSKSTYCKKEQYDGNLTNVCPSSDDRRTKHHGNHRVQPNVASNANPCLDTRGLYMPPAPYFPSTTSLSIILCTSNMSKTHESLIVLSHLHIPCPPPVPPMPQSPVFEHNPNLSAMMVSWYMAGYYTGLNASSQNSQCFQHNSGRGRQRYPH</sequence>
<dbReference type="InterPro" id="IPR002999">
    <property type="entry name" value="Tudor"/>
</dbReference>
<dbReference type="CDD" id="cd22852">
    <property type="entry name" value="SMN_C"/>
    <property type="match status" value="1"/>
</dbReference>
<comment type="similarity">
    <text evidence="2">Belongs to the SMN family.</text>
</comment>
<dbReference type="GO" id="GO:0006397">
    <property type="term" value="P:mRNA processing"/>
    <property type="evidence" value="ECO:0007669"/>
    <property type="project" value="UniProtKB-KW"/>
</dbReference>
<dbReference type="SUPFAM" id="SSF63748">
    <property type="entry name" value="Tudor/PWWP/MBT"/>
    <property type="match status" value="1"/>
</dbReference>
<feature type="domain" description="Tudor" evidence="7">
    <location>
        <begin position="102"/>
        <end position="160"/>
    </location>
</feature>
<evidence type="ECO:0000256" key="3">
    <source>
        <dbReference type="ARBA" id="ARBA00022664"/>
    </source>
</evidence>
<dbReference type="PROSITE" id="PS50304">
    <property type="entry name" value="TUDOR"/>
    <property type="match status" value="1"/>
</dbReference>
<evidence type="ECO:0000256" key="4">
    <source>
        <dbReference type="ARBA" id="ARBA00023187"/>
    </source>
</evidence>
<keyword evidence="5" id="KW-0539">Nucleus</keyword>
<dbReference type="GO" id="GO:0005634">
    <property type="term" value="C:nucleus"/>
    <property type="evidence" value="ECO:0007669"/>
    <property type="project" value="UniProtKB-SubCell"/>
</dbReference>
<dbReference type="AlphaFoldDB" id="A0AAV4NUP6"/>
<dbReference type="Proteomes" id="UP001054945">
    <property type="component" value="Unassembled WGS sequence"/>
</dbReference>
<evidence type="ECO:0000256" key="1">
    <source>
        <dbReference type="ARBA" id="ARBA00004123"/>
    </source>
</evidence>
<keyword evidence="4" id="KW-0508">mRNA splicing</keyword>
<dbReference type="PANTHER" id="PTHR39267">
    <property type="entry name" value="SURVIVAL MOTOR NEURON-LIKE PROTEIN 1"/>
    <property type="match status" value="1"/>
</dbReference>
<gene>
    <name evidence="8" type="ORF">CEXT_697621</name>
</gene>
<keyword evidence="3" id="KW-0507">mRNA processing</keyword>
<dbReference type="GO" id="GO:0008380">
    <property type="term" value="P:RNA splicing"/>
    <property type="evidence" value="ECO:0007669"/>
    <property type="project" value="UniProtKB-KW"/>
</dbReference>
<dbReference type="EMBL" id="BPLR01021238">
    <property type="protein sequence ID" value="GIX87468.1"/>
    <property type="molecule type" value="Genomic_DNA"/>
</dbReference>
<evidence type="ECO:0000259" key="7">
    <source>
        <dbReference type="PROSITE" id="PS50304"/>
    </source>
</evidence>
<dbReference type="PANTHER" id="PTHR39267:SF1">
    <property type="entry name" value="SURVIVAL MOTOR NEURON PROTEIN"/>
    <property type="match status" value="1"/>
</dbReference>
<feature type="region of interest" description="Disordered" evidence="6">
    <location>
        <begin position="196"/>
        <end position="220"/>
    </location>
</feature>
<dbReference type="Pfam" id="PF20635">
    <property type="entry name" value="SMN_YG-box"/>
    <property type="match status" value="1"/>
</dbReference>
<evidence type="ECO:0000256" key="6">
    <source>
        <dbReference type="SAM" id="MobiDB-lite"/>
    </source>
</evidence>
<dbReference type="InterPro" id="IPR040424">
    <property type="entry name" value="Smn1"/>
</dbReference>
<dbReference type="InterPro" id="IPR049481">
    <property type="entry name" value="SMN_G2-BD"/>
</dbReference>
<comment type="subcellular location">
    <subcellularLocation>
        <location evidence="1">Nucleus</location>
    </subcellularLocation>
</comment>
<evidence type="ECO:0000256" key="5">
    <source>
        <dbReference type="ARBA" id="ARBA00023242"/>
    </source>
</evidence>
<protein>
    <recommendedName>
        <fullName evidence="7">Tudor domain-containing protein</fullName>
    </recommendedName>
</protein>
<comment type="caution">
    <text evidence="8">The sequence shown here is derived from an EMBL/GenBank/DDBJ whole genome shotgun (WGS) entry which is preliminary data.</text>
</comment>
<dbReference type="SMART" id="SM00333">
    <property type="entry name" value="TUDOR"/>
    <property type="match status" value="1"/>
</dbReference>
<dbReference type="Pfam" id="PF20636">
    <property type="entry name" value="SMN_G2-BD"/>
    <property type="match status" value="1"/>
</dbReference>
<dbReference type="Gene3D" id="2.30.30.140">
    <property type="match status" value="1"/>
</dbReference>
<dbReference type="InterPro" id="IPR047313">
    <property type="entry name" value="SMN_C"/>
</dbReference>